<reference evidence="2" key="3">
    <citation type="submission" date="2025-09" db="UniProtKB">
        <authorList>
            <consortium name="Ensembl"/>
        </authorList>
    </citation>
    <scope>IDENTIFICATION</scope>
</reference>
<dbReference type="GO" id="GO:0008283">
    <property type="term" value="P:cell population proliferation"/>
    <property type="evidence" value="ECO:0007669"/>
    <property type="project" value="InterPro"/>
</dbReference>
<feature type="compositionally biased region" description="Pro residues" evidence="1">
    <location>
        <begin position="92"/>
        <end position="106"/>
    </location>
</feature>
<dbReference type="Gene3D" id="1.20.1250.10">
    <property type="match status" value="1"/>
</dbReference>
<evidence type="ECO:0000256" key="1">
    <source>
        <dbReference type="SAM" id="MobiDB-lite"/>
    </source>
</evidence>
<protein>
    <submittedName>
        <fullName evidence="2">Uncharacterized protein</fullName>
    </submittedName>
</protein>
<feature type="compositionally biased region" description="Polar residues" evidence="1">
    <location>
        <begin position="260"/>
        <end position="275"/>
    </location>
</feature>
<dbReference type="PANTHER" id="PTHR10560:SF0">
    <property type="entry name" value="THROMBOPOIETIN"/>
    <property type="match status" value="1"/>
</dbReference>
<reference evidence="2" key="2">
    <citation type="submission" date="2025-08" db="UniProtKB">
        <authorList>
            <consortium name="Ensembl"/>
        </authorList>
    </citation>
    <scope>IDENTIFICATION</scope>
</reference>
<dbReference type="GO" id="GO:0005125">
    <property type="term" value="F:cytokine activity"/>
    <property type="evidence" value="ECO:0007669"/>
    <property type="project" value="InterPro"/>
</dbReference>
<dbReference type="SUPFAM" id="SSF47266">
    <property type="entry name" value="4-helical cytokines"/>
    <property type="match status" value="1"/>
</dbReference>
<dbReference type="AlphaFoldDB" id="A0A8B9SLY6"/>
<feature type="region of interest" description="Disordered" evidence="1">
    <location>
        <begin position="1"/>
        <end position="275"/>
    </location>
</feature>
<feature type="compositionally biased region" description="Pro residues" evidence="1">
    <location>
        <begin position="65"/>
        <end position="74"/>
    </location>
</feature>
<dbReference type="InterPro" id="IPR009079">
    <property type="entry name" value="4_helix_cytokine-like_core"/>
</dbReference>
<dbReference type="PANTHER" id="PTHR10560">
    <property type="entry name" value="THROMBOPOIETIN"/>
    <property type="match status" value="1"/>
</dbReference>
<accession>A0A8B9SLY6</accession>
<feature type="compositionally biased region" description="Polar residues" evidence="1">
    <location>
        <begin position="160"/>
        <end position="172"/>
    </location>
</feature>
<feature type="compositionally biased region" description="Polar residues" evidence="1">
    <location>
        <begin position="17"/>
        <end position="41"/>
    </location>
</feature>
<dbReference type="Proteomes" id="UP000694400">
    <property type="component" value="Chromosome 9"/>
</dbReference>
<feature type="compositionally biased region" description="Low complexity" evidence="1">
    <location>
        <begin position="75"/>
        <end position="85"/>
    </location>
</feature>
<dbReference type="GO" id="GO:0070374">
    <property type="term" value="P:positive regulation of ERK1 and ERK2 cascade"/>
    <property type="evidence" value="ECO:0007669"/>
    <property type="project" value="TreeGrafter"/>
</dbReference>
<organism evidence="2 3">
    <name type="scientific">Anas platyrhynchos</name>
    <name type="common">Mallard</name>
    <name type="synonym">Anas boschas</name>
    <dbReference type="NCBI Taxonomy" id="8839"/>
    <lineage>
        <taxon>Eukaryota</taxon>
        <taxon>Metazoa</taxon>
        <taxon>Chordata</taxon>
        <taxon>Craniata</taxon>
        <taxon>Vertebrata</taxon>
        <taxon>Euteleostomi</taxon>
        <taxon>Archelosauria</taxon>
        <taxon>Archosauria</taxon>
        <taxon>Dinosauria</taxon>
        <taxon>Saurischia</taxon>
        <taxon>Theropoda</taxon>
        <taxon>Coelurosauria</taxon>
        <taxon>Aves</taxon>
        <taxon>Neognathae</taxon>
        <taxon>Galloanserae</taxon>
        <taxon>Anseriformes</taxon>
        <taxon>Anatidae</taxon>
        <taxon>Anatinae</taxon>
        <taxon>Anas</taxon>
    </lineage>
</organism>
<dbReference type="GO" id="GO:0005576">
    <property type="term" value="C:extracellular region"/>
    <property type="evidence" value="ECO:0007669"/>
    <property type="project" value="InterPro"/>
</dbReference>
<name>A0A8B9SLY6_ANAPL</name>
<evidence type="ECO:0000313" key="2">
    <source>
        <dbReference type="Ensembl" id="ENSAPLP00020008145.1"/>
    </source>
</evidence>
<proteinExistence type="predicted"/>
<dbReference type="GO" id="GO:1902035">
    <property type="term" value="P:positive regulation of hematopoietic stem cell proliferation"/>
    <property type="evidence" value="ECO:0007669"/>
    <property type="project" value="TreeGrafter"/>
</dbReference>
<dbReference type="InterPro" id="IPR003978">
    <property type="entry name" value="Thrombopoietin"/>
</dbReference>
<dbReference type="GO" id="GO:0038163">
    <property type="term" value="P:thrombopoietin-mediated signaling pathway"/>
    <property type="evidence" value="ECO:0007669"/>
    <property type="project" value="TreeGrafter"/>
</dbReference>
<sequence>MQLGSLPASQAGAEPKSQLQHLSHPSPSSCAAGNSWLSPASTERWGRAGTRGPSPLRGAELHDPLGPPNLPPRGNPGQQQQLGLRKGAGCPPAAPFSPRAAPPHVLPPARQRGPCQPGAAGVRRQAHLQVHRGGQGHGEESGEEPLAPQNPVPGRAGHSSCPQTAALTSSAPTEPVPSSLGAQLPRDSAPGGCQNDAVENQIGEEGWEDGPGVPVGLEKDPRVSTGHRKPRTRLLGGGKGGAHLVAGGRGMESGAPSPPWQQGQRAPSLPAPQNQSKRREILCNLMLLLGAVRGAQSQESQECWAGQLNRLYRHAEAFLMLLKTWEPPQEEPWEPGCSPGSEERNTAVIFLAYQRLLQGKLRFFFYDLAKDLCNQGQGGGRDPPPRGLN</sequence>
<reference evidence="2" key="1">
    <citation type="submission" date="2019-08" db="EMBL/GenBank/DDBJ databases">
        <title>Three high-quality genomes provides insights into domestication of ducks.</title>
        <authorList>
            <person name="Hou Z.C."/>
            <person name="Zhu F."/>
            <person name="Yin Z.T."/>
            <person name="Zhang F."/>
        </authorList>
    </citation>
    <scope>NUCLEOTIDE SEQUENCE [LARGE SCALE GENOMIC DNA]</scope>
</reference>
<feature type="compositionally biased region" description="Gly residues" evidence="1">
    <location>
        <begin position="235"/>
        <end position="251"/>
    </location>
</feature>
<evidence type="ECO:0000313" key="3">
    <source>
        <dbReference type="Proteomes" id="UP000694400"/>
    </source>
</evidence>
<dbReference type="Ensembl" id="ENSAPLT00020008765.1">
    <property type="protein sequence ID" value="ENSAPLP00020008145.1"/>
    <property type="gene ID" value="ENSAPLG00020005999.1"/>
</dbReference>